<dbReference type="InterPro" id="IPR008964">
    <property type="entry name" value="Invasin/intimin_cell_adhesion"/>
</dbReference>
<protein>
    <recommendedName>
        <fullName evidence="6">SpaA-like prealbumin fold domain-containing protein</fullName>
    </recommendedName>
</protein>
<evidence type="ECO:0000256" key="3">
    <source>
        <dbReference type="ARBA" id="ARBA00022729"/>
    </source>
</evidence>
<evidence type="ECO:0000313" key="7">
    <source>
        <dbReference type="EMBL" id="GAA3711468.1"/>
    </source>
</evidence>
<evidence type="ECO:0000259" key="6">
    <source>
        <dbReference type="Pfam" id="PF17802"/>
    </source>
</evidence>
<evidence type="ECO:0000256" key="1">
    <source>
        <dbReference type="ARBA" id="ARBA00007257"/>
    </source>
</evidence>
<feature type="signal peptide" evidence="5">
    <location>
        <begin position="1"/>
        <end position="40"/>
    </location>
</feature>
<feature type="compositionally biased region" description="Basic and acidic residues" evidence="4">
    <location>
        <begin position="389"/>
        <end position="399"/>
    </location>
</feature>
<evidence type="ECO:0000256" key="5">
    <source>
        <dbReference type="SAM" id="SignalP"/>
    </source>
</evidence>
<feature type="domain" description="SpaA-like prealbumin fold" evidence="6">
    <location>
        <begin position="309"/>
        <end position="391"/>
    </location>
</feature>
<keyword evidence="8" id="KW-1185">Reference proteome</keyword>
<dbReference type="PANTHER" id="PTHR36108:SF13">
    <property type="entry name" value="COLOSSIN-B-RELATED"/>
    <property type="match status" value="1"/>
</dbReference>
<feature type="chain" id="PRO_5046106350" description="SpaA-like prealbumin fold domain-containing protein" evidence="5">
    <location>
        <begin position="41"/>
        <end position="415"/>
    </location>
</feature>
<dbReference type="PANTHER" id="PTHR36108">
    <property type="entry name" value="COLOSSIN-B-RELATED"/>
    <property type="match status" value="1"/>
</dbReference>
<keyword evidence="3 5" id="KW-0732">Signal</keyword>
<name>A0ABP7DZ98_9ACTN</name>
<dbReference type="SUPFAM" id="SSF49478">
    <property type="entry name" value="Cna protein B-type domain"/>
    <property type="match status" value="1"/>
</dbReference>
<dbReference type="Gene3D" id="2.60.40.10">
    <property type="entry name" value="Immunoglobulins"/>
    <property type="match status" value="2"/>
</dbReference>
<reference evidence="8" key="1">
    <citation type="journal article" date="2019" name="Int. J. Syst. Evol. Microbiol.">
        <title>The Global Catalogue of Microorganisms (GCM) 10K type strain sequencing project: providing services to taxonomists for standard genome sequencing and annotation.</title>
        <authorList>
            <consortium name="The Broad Institute Genomics Platform"/>
            <consortium name="The Broad Institute Genome Sequencing Center for Infectious Disease"/>
            <person name="Wu L."/>
            <person name="Ma J."/>
        </authorList>
    </citation>
    <scope>NUCLEOTIDE SEQUENCE [LARGE SCALE GENOMIC DNA]</scope>
    <source>
        <strain evidence="8">JCM 30846</strain>
    </source>
</reference>
<organism evidence="7 8">
    <name type="scientific">Streptomyces tremellae</name>
    <dbReference type="NCBI Taxonomy" id="1124239"/>
    <lineage>
        <taxon>Bacteria</taxon>
        <taxon>Bacillati</taxon>
        <taxon>Actinomycetota</taxon>
        <taxon>Actinomycetes</taxon>
        <taxon>Kitasatosporales</taxon>
        <taxon>Streptomycetaceae</taxon>
        <taxon>Streptomyces</taxon>
    </lineage>
</organism>
<dbReference type="Proteomes" id="UP001499884">
    <property type="component" value="Unassembled WGS sequence"/>
</dbReference>
<evidence type="ECO:0000313" key="8">
    <source>
        <dbReference type="Proteomes" id="UP001499884"/>
    </source>
</evidence>
<proteinExistence type="inferred from homology"/>
<dbReference type="SUPFAM" id="SSF49373">
    <property type="entry name" value="Invasin/intimin cell-adhesion fragments"/>
    <property type="match status" value="1"/>
</dbReference>
<dbReference type="Pfam" id="PF17802">
    <property type="entry name" value="SpaA"/>
    <property type="match status" value="1"/>
</dbReference>
<comment type="similarity">
    <text evidence="1">Belongs to the serine-aspartate repeat-containing protein (SDr) family.</text>
</comment>
<gene>
    <name evidence="7" type="ORF">GCM10023082_06590</name>
</gene>
<dbReference type="InterPro" id="IPR041033">
    <property type="entry name" value="SpaA_PFL_dom_1"/>
</dbReference>
<comment type="caution">
    <text evidence="7">The sequence shown here is derived from an EMBL/GenBank/DDBJ whole genome shotgun (WGS) entry which is preliminary data.</text>
</comment>
<evidence type="ECO:0000256" key="4">
    <source>
        <dbReference type="SAM" id="MobiDB-lite"/>
    </source>
</evidence>
<dbReference type="InterPro" id="IPR013783">
    <property type="entry name" value="Ig-like_fold"/>
</dbReference>
<accession>A0ABP7DZ98</accession>
<evidence type="ECO:0000256" key="2">
    <source>
        <dbReference type="ARBA" id="ARBA00022525"/>
    </source>
</evidence>
<keyword evidence="2" id="KW-0964">Secreted</keyword>
<dbReference type="EMBL" id="BAABEP010000002">
    <property type="protein sequence ID" value="GAA3711468.1"/>
    <property type="molecule type" value="Genomic_DNA"/>
</dbReference>
<feature type="region of interest" description="Disordered" evidence="4">
    <location>
        <begin position="389"/>
        <end position="415"/>
    </location>
</feature>
<sequence length="415" mass="42363">MSVASTRPRPQAPRRNRYPVVLGTAVALGAGILLAPQATAADKWGPGYLIPDSSGKPDSSHIGAYNVPGVDGVAYCGDPELAGPDAAGGYAPALPVTSWTSKATGKTASAEDLARAAYVLGKYGQTKSDEQAAAVDAVVYSYLEPGSTYALPDGKRALERLGYSNVPPSVKKWATGYLNEAAMFAGPYKVNIKPVDGTLKPGVKTSVTLDVTSASGHKVPGVKLDLDVSGAAAGAGSITTNADGVATATITPAKDGMVDLKAQAKTLPATQLRALTPNDGKAQRLLLAGGASSAQAGVQLKTESPKGGLVVTKTAADTKKPLSGVEFAVKNSAGKTVVTGKTDAQGTWEANDLTPGTYTVHEVKAVEGYQLAPDQKATVTDGKTADVAVKDVKIPEQPKPKPRPVTIPVLPQTGA</sequence>